<accession>A0ABP4V9H7</accession>
<feature type="domain" description="DAC" evidence="1">
    <location>
        <begin position="348"/>
        <end position="501"/>
    </location>
</feature>
<organism evidence="2 3">
    <name type="scientific">Kribbella yunnanensis</name>
    <dbReference type="NCBI Taxonomy" id="190194"/>
    <lineage>
        <taxon>Bacteria</taxon>
        <taxon>Bacillati</taxon>
        <taxon>Actinomycetota</taxon>
        <taxon>Actinomycetes</taxon>
        <taxon>Propionibacteriales</taxon>
        <taxon>Kribbellaceae</taxon>
        <taxon>Kribbella</taxon>
    </lineage>
</organism>
<reference evidence="3" key="1">
    <citation type="journal article" date="2019" name="Int. J. Syst. Evol. Microbiol.">
        <title>The Global Catalogue of Microorganisms (GCM) 10K type strain sequencing project: providing services to taxonomists for standard genome sequencing and annotation.</title>
        <authorList>
            <consortium name="The Broad Institute Genomics Platform"/>
            <consortium name="The Broad Institute Genome Sequencing Center for Infectious Disease"/>
            <person name="Wu L."/>
            <person name="Ma J."/>
        </authorList>
    </citation>
    <scope>NUCLEOTIDE SEQUENCE [LARGE SCALE GENOMIC DNA]</scope>
    <source>
        <strain evidence="3">JCM 14307</strain>
    </source>
</reference>
<gene>
    <name evidence="2" type="ORF">GCM10009745_80220</name>
</gene>
<dbReference type="Pfam" id="PF21750">
    <property type="entry name" value="DACNH"/>
    <property type="match status" value="1"/>
</dbReference>
<evidence type="ECO:0000259" key="1">
    <source>
        <dbReference type="PROSITE" id="PS51794"/>
    </source>
</evidence>
<protein>
    <submittedName>
        <fullName evidence="2">Diadenylate cyclase</fullName>
    </submittedName>
</protein>
<comment type="caution">
    <text evidence="2">The sequence shown here is derived from an EMBL/GenBank/DDBJ whole genome shotgun (WGS) entry which is preliminary data.</text>
</comment>
<dbReference type="InterPro" id="IPR048554">
    <property type="entry name" value="DACNG"/>
</dbReference>
<dbReference type="InterPro" id="IPR003390">
    <property type="entry name" value="DNA_integrity_scan_DisA_N"/>
</dbReference>
<dbReference type="Pfam" id="PF02457">
    <property type="entry name" value="DAC"/>
    <property type="match status" value="1"/>
</dbReference>
<dbReference type="SUPFAM" id="SSF143597">
    <property type="entry name" value="YojJ-like"/>
    <property type="match status" value="1"/>
</dbReference>
<dbReference type="RefSeq" id="WP_344164920.1">
    <property type="nucleotide sequence ID" value="NZ_BAAANF010000031.1"/>
</dbReference>
<dbReference type="InterPro" id="IPR036888">
    <property type="entry name" value="DNA_integrity_DisA_N_sf"/>
</dbReference>
<dbReference type="Pfam" id="PF21752">
    <property type="entry name" value="DACNG"/>
    <property type="match status" value="1"/>
</dbReference>
<sequence length="596" mass="66813">MRTTIDQFMWAFQSHFRYGIERAAQAVFDQIGFGLGARAFLVGFTDDSNRQFPVCFEPEHDPLAAVDLSMVVADARRRYEESDESRMMDSSRRLHERRHRALMDSFRGEAVRDALAGSPEGVGLAFFVGSSVLVDGAYEVHPVVAVPRARWESKPALSKERIDRYRVVPSFQHSVMWELLSAATTDLSRSTPPESFSIYWSDRSELIRKAAREFVQSVSVFSGYEFQSELFVALDEISTQPYEGRSGAGGLLLAADANPHIEPVMEFVKPIRVSETRSMRKSLEMADPEHHLLCDGEKIVGLARLRNTYDPADENAFVFNVVARGVWELSHERVPLLRVSNTRPSLPQPRLDAQHLKSVARRVFSEIGASEADVLWDLAESASEASHGTMLVVHRNACDEAARLIPQAQQIRPKLLDAKALAAVTSIDGAVLVDPTGTCHAVGVILDGYASGEGDSSRGARFNSAVRYHDAQSGQCLVIIVSEDGMINLLPDLPRQVARDSVEKVVRQLEESLTDDPDYEIFFRYWRHLESLAFYLTAEQCERINAVRTRLEEHRARPESHPRDPNEGSLGFITHVSWTSFAPDPEMNTSYFLESE</sequence>
<dbReference type="Proteomes" id="UP001500280">
    <property type="component" value="Unassembled WGS sequence"/>
</dbReference>
<proteinExistence type="predicted"/>
<dbReference type="PROSITE" id="PS51794">
    <property type="entry name" value="DAC"/>
    <property type="match status" value="1"/>
</dbReference>
<dbReference type="InterPro" id="IPR048555">
    <property type="entry name" value="DACNH"/>
</dbReference>
<name>A0ABP4V9H7_9ACTN</name>
<keyword evidence="3" id="KW-1185">Reference proteome</keyword>
<dbReference type="EMBL" id="BAAANF010000031">
    <property type="protein sequence ID" value="GAA1719214.1"/>
    <property type="molecule type" value="Genomic_DNA"/>
</dbReference>
<evidence type="ECO:0000313" key="3">
    <source>
        <dbReference type="Proteomes" id="UP001500280"/>
    </source>
</evidence>
<evidence type="ECO:0000313" key="2">
    <source>
        <dbReference type="EMBL" id="GAA1719214.1"/>
    </source>
</evidence>
<dbReference type="Gene3D" id="3.40.1700.10">
    <property type="entry name" value="DNA integrity scanning protein, DisA, N-terminal domain"/>
    <property type="match status" value="1"/>
</dbReference>